<proteinExistence type="predicted"/>
<protein>
    <submittedName>
        <fullName evidence="1">Uncharacterized protein</fullName>
    </submittedName>
</protein>
<keyword evidence="3" id="KW-1185">Reference proteome</keyword>
<evidence type="ECO:0000313" key="1">
    <source>
        <dbReference type="EMBL" id="RPD53356.1"/>
    </source>
</evidence>
<dbReference type="EMBL" id="ML122323">
    <property type="protein sequence ID" value="RPD53356.1"/>
    <property type="molecule type" value="Genomic_DNA"/>
</dbReference>
<evidence type="ECO:0000313" key="2">
    <source>
        <dbReference type="EMBL" id="RPD54879.1"/>
    </source>
</evidence>
<evidence type="ECO:0000313" key="3">
    <source>
        <dbReference type="Proteomes" id="UP000313359"/>
    </source>
</evidence>
<organism evidence="1 3">
    <name type="scientific">Lentinus tigrinus ALCF2SS1-6</name>
    <dbReference type="NCBI Taxonomy" id="1328759"/>
    <lineage>
        <taxon>Eukaryota</taxon>
        <taxon>Fungi</taxon>
        <taxon>Dikarya</taxon>
        <taxon>Basidiomycota</taxon>
        <taxon>Agaricomycotina</taxon>
        <taxon>Agaricomycetes</taxon>
        <taxon>Polyporales</taxon>
        <taxon>Polyporaceae</taxon>
        <taxon>Lentinus</taxon>
    </lineage>
</organism>
<accession>A0A5C2RT39</accession>
<dbReference type="AlphaFoldDB" id="A0A5C2RT39"/>
<name>A0A5C2RT39_9APHY</name>
<reference evidence="1" key="1">
    <citation type="journal article" date="2018" name="Genome Biol. Evol.">
        <title>Genomics and development of Lentinus tigrinus, a white-rot wood-decaying mushroom with dimorphic fruiting bodies.</title>
        <authorList>
            <person name="Wu B."/>
            <person name="Xu Z."/>
            <person name="Knudson A."/>
            <person name="Carlson A."/>
            <person name="Chen N."/>
            <person name="Kovaka S."/>
            <person name="LaButti K."/>
            <person name="Lipzen A."/>
            <person name="Pennachio C."/>
            <person name="Riley R."/>
            <person name="Schakwitz W."/>
            <person name="Umezawa K."/>
            <person name="Ohm R.A."/>
            <person name="Grigoriev I.V."/>
            <person name="Nagy L.G."/>
            <person name="Gibbons J."/>
            <person name="Hibbett D."/>
        </authorList>
    </citation>
    <scope>NUCLEOTIDE SEQUENCE [LARGE SCALE GENOMIC DNA]</scope>
    <source>
        <strain evidence="1">ALCF2SS1-6</strain>
    </source>
</reference>
<gene>
    <name evidence="2" type="ORF">L227DRAFT_615724</name>
    <name evidence="1" type="ORF">L227DRAFT_617030</name>
</gene>
<dbReference type="EMBL" id="ML122300">
    <property type="protein sequence ID" value="RPD54879.1"/>
    <property type="molecule type" value="Genomic_DNA"/>
</dbReference>
<sequence length="100" mass="10837">MYLTFQGKLLILARIFSKAGSGAGIIKFTDLNSTLAATGCQVQLGKGRMTRILPPPELSKPAVTFRAPSNGDVTKTTQSYIGRQIVAKWGVGFQFFADRL</sequence>
<dbReference type="Proteomes" id="UP000313359">
    <property type="component" value="Unassembled WGS sequence"/>
</dbReference>